<dbReference type="SMART" id="SM00304">
    <property type="entry name" value="HAMP"/>
    <property type="match status" value="1"/>
</dbReference>
<comment type="subcellular location">
    <subcellularLocation>
        <location evidence="4">Cell membrane</location>
        <topology evidence="4">Multi-pass membrane protein</topology>
    </subcellularLocation>
</comment>
<dbReference type="InterPro" id="IPR005467">
    <property type="entry name" value="His_kinase_dom"/>
</dbReference>
<feature type="transmembrane region" description="Helical" evidence="23">
    <location>
        <begin position="12"/>
        <end position="33"/>
    </location>
</feature>
<dbReference type="GO" id="GO:0005524">
    <property type="term" value="F:ATP binding"/>
    <property type="evidence" value="ECO:0007669"/>
    <property type="project" value="UniProtKB-KW"/>
</dbReference>
<keyword evidence="12" id="KW-0378">Hydrolase</keyword>
<accession>U2V3C9</accession>
<dbReference type="Pfam" id="PF00512">
    <property type="entry name" value="HisKA"/>
    <property type="match status" value="1"/>
</dbReference>
<evidence type="ECO:0000256" key="23">
    <source>
        <dbReference type="SAM" id="Phobius"/>
    </source>
</evidence>
<keyword evidence="19" id="KW-0843">Virulence</keyword>
<evidence type="ECO:0000256" key="13">
    <source>
        <dbReference type="ARBA" id="ARBA00022840"/>
    </source>
</evidence>
<evidence type="ECO:0000256" key="1">
    <source>
        <dbReference type="ARBA" id="ARBA00000085"/>
    </source>
</evidence>
<dbReference type="Pfam" id="PF02518">
    <property type="entry name" value="HATPase_c"/>
    <property type="match status" value="1"/>
</dbReference>
<evidence type="ECO:0000256" key="3">
    <source>
        <dbReference type="ARBA" id="ARBA00001946"/>
    </source>
</evidence>
<evidence type="ECO:0000256" key="4">
    <source>
        <dbReference type="ARBA" id="ARBA00004651"/>
    </source>
</evidence>
<evidence type="ECO:0000256" key="10">
    <source>
        <dbReference type="ARBA" id="ARBA00022741"/>
    </source>
</evidence>
<evidence type="ECO:0000256" key="7">
    <source>
        <dbReference type="ARBA" id="ARBA00022553"/>
    </source>
</evidence>
<dbReference type="OrthoDB" id="9786919at2"/>
<keyword evidence="18" id="KW-0346">Stress response</keyword>
<dbReference type="InterPro" id="IPR036097">
    <property type="entry name" value="HisK_dim/P_sf"/>
</dbReference>
<protein>
    <recommendedName>
        <fullName evidence="21">Signal transduction histidine-protein kinase/phosphatase MprB</fullName>
        <ecNumber evidence="5">2.7.13.3</ecNumber>
    </recommendedName>
    <alternativeName>
        <fullName evidence="22">Mycobacterial persistence regulator B</fullName>
    </alternativeName>
</protein>
<keyword evidence="8" id="KW-0808">Transferase</keyword>
<keyword evidence="14" id="KW-0460">Magnesium</keyword>
<sequence>MRVPLALVVARYFLYVLVGALLAVGIPAGAFAWQMGSGAVLPANFGEARLDEVEEALAGQASFDADAIPSAYRYARFGADGALLSSDMPGAQLAAARDVAVPPDGDAPRIVEAASSSFYSAVSLTDGGRCVLSYEIVPQWADKGTRDALPNPQDLLVWGMLAALVLVVALVALRAGRVITRKMGPLTSAAEAVGRQDLDTPVGGSDVAEVDDVLRAMEAMRLSLKESLEARRAAERRSREQVAALAHDLKTPLTVALGNAELLAEDAASGALGADQAACARAVREAALSMDSFVGRIVEASRGQAEGTSLAPVDPAALADGLEGAVGRLIAAHGLVLESSRTPAFEDACSAACAEGALPLWDADALGRAVLNLAGNACNHARGDRVSLSFSYDAGARALSIAVEDDGPGFSPGALAHGTERFFRGDAARSNADGEHFGLGLAIASDVAEAHGGRLELSNRADDEGNVLGARACIVLPLLVAQAR</sequence>
<evidence type="ECO:0000256" key="14">
    <source>
        <dbReference type="ARBA" id="ARBA00022842"/>
    </source>
</evidence>
<keyword evidence="16 23" id="KW-1133">Transmembrane helix</keyword>
<dbReference type="SMART" id="SM00388">
    <property type="entry name" value="HisKA"/>
    <property type="match status" value="1"/>
</dbReference>
<keyword evidence="9 23" id="KW-0812">Transmembrane</keyword>
<dbReference type="SUPFAM" id="SSF55874">
    <property type="entry name" value="ATPase domain of HSP90 chaperone/DNA topoisomerase II/histidine kinase"/>
    <property type="match status" value="1"/>
</dbReference>
<comment type="cofactor">
    <cofactor evidence="3">
        <name>Mg(2+)</name>
        <dbReference type="ChEBI" id="CHEBI:18420"/>
    </cofactor>
</comment>
<reference evidence="26 27" key="1">
    <citation type="submission" date="2013-08" db="EMBL/GenBank/DDBJ databases">
        <authorList>
            <person name="Durkin A.S."/>
            <person name="Haft D.R."/>
            <person name="McCorrison J."/>
            <person name="Torralba M."/>
            <person name="Gillis M."/>
            <person name="Haft D.H."/>
            <person name="Methe B."/>
            <person name="Sutton G."/>
            <person name="Nelson K.E."/>
        </authorList>
    </citation>
    <scope>NUCLEOTIDE SEQUENCE [LARGE SCALE GENOMIC DNA]</scope>
    <source>
        <strain evidence="26 27">F0195</strain>
    </source>
</reference>
<name>U2V3C9_9ACTN</name>
<dbReference type="InterPro" id="IPR050980">
    <property type="entry name" value="2C_sensor_his_kinase"/>
</dbReference>
<dbReference type="InterPro" id="IPR003594">
    <property type="entry name" value="HATPase_dom"/>
</dbReference>
<dbReference type="PANTHER" id="PTHR44936">
    <property type="entry name" value="SENSOR PROTEIN CREC"/>
    <property type="match status" value="1"/>
</dbReference>
<gene>
    <name evidence="26" type="ORF">HMPREF1316_1592</name>
</gene>
<evidence type="ECO:0000313" key="27">
    <source>
        <dbReference type="Proteomes" id="UP000016638"/>
    </source>
</evidence>
<feature type="domain" description="Histidine kinase" evidence="24">
    <location>
        <begin position="244"/>
        <end position="480"/>
    </location>
</feature>
<dbReference type="SUPFAM" id="SSF47384">
    <property type="entry name" value="Homodimeric domain of signal transducing histidine kinase"/>
    <property type="match status" value="1"/>
</dbReference>
<keyword evidence="20" id="KW-0464">Manganese</keyword>
<dbReference type="RefSeq" id="WP_021725475.1">
    <property type="nucleotide sequence ID" value="NZ_AWEZ01000020.1"/>
</dbReference>
<keyword evidence="23" id="KW-0472">Membrane</keyword>
<dbReference type="SMART" id="SM00387">
    <property type="entry name" value="HATPase_c"/>
    <property type="match status" value="1"/>
</dbReference>
<evidence type="ECO:0000256" key="5">
    <source>
        <dbReference type="ARBA" id="ARBA00012438"/>
    </source>
</evidence>
<comment type="caution">
    <text evidence="26">The sequence shown here is derived from an EMBL/GenBank/DDBJ whole genome shotgun (WGS) entry which is preliminary data.</text>
</comment>
<feature type="domain" description="HAMP" evidence="25">
    <location>
        <begin position="177"/>
        <end position="229"/>
    </location>
</feature>
<dbReference type="Pfam" id="PF00672">
    <property type="entry name" value="HAMP"/>
    <property type="match status" value="1"/>
</dbReference>
<evidence type="ECO:0000256" key="9">
    <source>
        <dbReference type="ARBA" id="ARBA00022692"/>
    </source>
</evidence>
<evidence type="ECO:0000259" key="24">
    <source>
        <dbReference type="PROSITE" id="PS50109"/>
    </source>
</evidence>
<dbReference type="AlphaFoldDB" id="U2V3C9"/>
<dbReference type="InterPro" id="IPR003661">
    <property type="entry name" value="HisK_dim/P_dom"/>
</dbReference>
<organism evidence="26 27">
    <name type="scientific">Olsenella profusa F0195</name>
    <dbReference type="NCBI Taxonomy" id="1125712"/>
    <lineage>
        <taxon>Bacteria</taxon>
        <taxon>Bacillati</taxon>
        <taxon>Actinomycetota</taxon>
        <taxon>Coriobacteriia</taxon>
        <taxon>Coriobacteriales</taxon>
        <taxon>Atopobiaceae</taxon>
        <taxon>Olsenella</taxon>
    </lineage>
</organism>
<evidence type="ECO:0000256" key="11">
    <source>
        <dbReference type="ARBA" id="ARBA00022777"/>
    </source>
</evidence>
<dbReference type="GO" id="GO:0000155">
    <property type="term" value="F:phosphorelay sensor kinase activity"/>
    <property type="evidence" value="ECO:0007669"/>
    <property type="project" value="InterPro"/>
</dbReference>
<evidence type="ECO:0000256" key="18">
    <source>
        <dbReference type="ARBA" id="ARBA00023016"/>
    </source>
</evidence>
<dbReference type="PANTHER" id="PTHR44936:SF9">
    <property type="entry name" value="SENSOR PROTEIN CREC"/>
    <property type="match status" value="1"/>
</dbReference>
<evidence type="ECO:0000256" key="20">
    <source>
        <dbReference type="ARBA" id="ARBA00023211"/>
    </source>
</evidence>
<keyword evidence="27" id="KW-1185">Reference proteome</keyword>
<keyword evidence="6" id="KW-1003">Cell membrane</keyword>
<keyword evidence="11" id="KW-0418">Kinase</keyword>
<dbReference type="CDD" id="cd00082">
    <property type="entry name" value="HisKA"/>
    <property type="match status" value="1"/>
</dbReference>
<dbReference type="EC" id="2.7.13.3" evidence="5"/>
<evidence type="ECO:0000256" key="22">
    <source>
        <dbReference type="ARBA" id="ARBA00041776"/>
    </source>
</evidence>
<dbReference type="CDD" id="cd00075">
    <property type="entry name" value="HATPase"/>
    <property type="match status" value="1"/>
</dbReference>
<evidence type="ECO:0000256" key="12">
    <source>
        <dbReference type="ARBA" id="ARBA00022801"/>
    </source>
</evidence>
<evidence type="ECO:0000256" key="15">
    <source>
        <dbReference type="ARBA" id="ARBA00022912"/>
    </source>
</evidence>
<evidence type="ECO:0000256" key="21">
    <source>
        <dbReference type="ARBA" id="ARBA00040454"/>
    </source>
</evidence>
<keyword evidence="15" id="KW-0904">Protein phosphatase</keyword>
<keyword evidence="10" id="KW-0547">Nucleotide-binding</keyword>
<dbReference type="eggNOG" id="COG2205">
    <property type="taxonomic scope" value="Bacteria"/>
</dbReference>
<keyword evidence="7" id="KW-0597">Phosphoprotein</keyword>
<evidence type="ECO:0000256" key="6">
    <source>
        <dbReference type="ARBA" id="ARBA00022475"/>
    </source>
</evidence>
<dbReference type="PRINTS" id="PR00344">
    <property type="entry name" value="BCTRLSENSOR"/>
</dbReference>
<dbReference type="GO" id="GO:0005886">
    <property type="term" value="C:plasma membrane"/>
    <property type="evidence" value="ECO:0007669"/>
    <property type="project" value="UniProtKB-SubCell"/>
</dbReference>
<dbReference type="PROSITE" id="PS50109">
    <property type="entry name" value="HIS_KIN"/>
    <property type="match status" value="1"/>
</dbReference>
<feature type="transmembrane region" description="Helical" evidence="23">
    <location>
        <begin position="155"/>
        <end position="173"/>
    </location>
</feature>
<dbReference type="Gene3D" id="3.30.565.10">
    <property type="entry name" value="Histidine kinase-like ATPase, C-terminal domain"/>
    <property type="match status" value="1"/>
</dbReference>
<dbReference type="GO" id="GO:0004721">
    <property type="term" value="F:phosphoprotein phosphatase activity"/>
    <property type="evidence" value="ECO:0007669"/>
    <property type="project" value="UniProtKB-KW"/>
</dbReference>
<dbReference type="Proteomes" id="UP000016638">
    <property type="component" value="Unassembled WGS sequence"/>
</dbReference>
<dbReference type="InterPro" id="IPR003660">
    <property type="entry name" value="HAMP_dom"/>
</dbReference>
<evidence type="ECO:0000256" key="16">
    <source>
        <dbReference type="ARBA" id="ARBA00022989"/>
    </source>
</evidence>
<evidence type="ECO:0000256" key="17">
    <source>
        <dbReference type="ARBA" id="ARBA00023012"/>
    </source>
</evidence>
<dbReference type="InterPro" id="IPR004358">
    <property type="entry name" value="Sig_transdc_His_kin-like_C"/>
</dbReference>
<dbReference type="EMBL" id="AWEZ01000020">
    <property type="protein sequence ID" value="ERL09847.1"/>
    <property type="molecule type" value="Genomic_DNA"/>
</dbReference>
<dbReference type="PROSITE" id="PS50885">
    <property type="entry name" value="HAMP"/>
    <property type="match status" value="1"/>
</dbReference>
<dbReference type="Gene3D" id="6.10.340.10">
    <property type="match status" value="1"/>
</dbReference>
<dbReference type="Gene3D" id="1.10.287.130">
    <property type="match status" value="1"/>
</dbReference>
<evidence type="ECO:0000259" key="25">
    <source>
        <dbReference type="PROSITE" id="PS50885"/>
    </source>
</evidence>
<proteinExistence type="predicted"/>
<evidence type="ECO:0000313" key="26">
    <source>
        <dbReference type="EMBL" id="ERL09847.1"/>
    </source>
</evidence>
<dbReference type="InterPro" id="IPR036890">
    <property type="entry name" value="HATPase_C_sf"/>
</dbReference>
<evidence type="ECO:0000256" key="2">
    <source>
        <dbReference type="ARBA" id="ARBA00001936"/>
    </source>
</evidence>
<dbReference type="STRING" id="1125712.HMPREF1316_1592"/>
<evidence type="ECO:0000256" key="19">
    <source>
        <dbReference type="ARBA" id="ARBA00023026"/>
    </source>
</evidence>
<evidence type="ECO:0000256" key="8">
    <source>
        <dbReference type="ARBA" id="ARBA00022679"/>
    </source>
</evidence>
<keyword evidence="17" id="KW-0902">Two-component regulatory system</keyword>
<keyword evidence="13" id="KW-0067">ATP-binding</keyword>
<dbReference type="PATRIC" id="fig|1125712.3.peg.650"/>
<comment type="cofactor">
    <cofactor evidence="2">
        <name>Mn(2+)</name>
        <dbReference type="ChEBI" id="CHEBI:29035"/>
    </cofactor>
</comment>
<comment type="catalytic activity">
    <reaction evidence="1">
        <text>ATP + protein L-histidine = ADP + protein N-phospho-L-histidine.</text>
        <dbReference type="EC" id="2.7.13.3"/>
    </reaction>
</comment>